<comment type="caution">
    <text evidence="2">The sequence shown here is derived from an EMBL/GenBank/DDBJ whole genome shotgun (WGS) entry which is preliminary data.</text>
</comment>
<evidence type="ECO:0000313" key="2">
    <source>
        <dbReference type="EMBL" id="OGF19386.1"/>
    </source>
</evidence>
<dbReference type="AlphaFoldDB" id="A0A1F5RY93"/>
<keyword evidence="1" id="KW-0812">Transmembrane</keyword>
<dbReference type="EMBL" id="MFFU01000018">
    <property type="protein sequence ID" value="OGF19386.1"/>
    <property type="molecule type" value="Genomic_DNA"/>
</dbReference>
<evidence type="ECO:0000256" key="1">
    <source>
        <dbReference type="SAM" id="Phobius"/>
    </source>
</evidence>
<sequence length="134" mass="14652">MPAYRLQIVIVIGIILALAVIPLTWSGCGQQSVHLSCSVGLECSSEIFSALTHITAMTKAVANFLISSMVALSLALVWLAWWRLPQAFVAVPIAAGVRLGEQGVSSYYRRLHPHDVLVANLPKIYRRHFAVLSN</sequence>
<protein>
    <submittedName>
        <fullName evidence="2">Uncharacterized protein</fullName>
    </submittedName>
</protein>
<keyword evidence="1" id="KW-1133">Transmembrane helix</keyword>
<feature type="transmembrane region" description="Helical" evidence="1">
    <location>
        <begin position="60"/>
        <end position="81"/>
    </location>
</feature>
<organism evidence="2 3">
    <name type="scientific">Candidatus Falkowbacteria bacterium RIFCSPHIGHO2_02_FULL_45_15</name>
    <dbReference type="NCBI Taxonomy" id="1797987"/>
    <lineage>
        <taxon>Bacteria</taxon>
        <taxon>Candidatus Falkowiibacteriota</taxon>
    </lineage>
</organism>
<dbReference type="PROSITE" id="PS51257">
    <property type="entry name" value="PROKAR_LIPOPROTEIN"/>
    <property type="match status" value="1"/>
</dbReference>
<accession>A0A1F5RY93</accession>
<dbReference type="Proteomes" id="UP000177691">
    <property type="component" value="Unassembled WGS sequence"/>
</dbReference>
<name>A0A1F5RY93_9BACT</name>
<reference evidence="2 3" key="1">
    <citation type="journal article" date="2016" name="Nat. Commun.">
        <title>Thousands of microbial genomes shed light on interconnected biogeochemical processes in an aquifer system.</title>
        <authorList>
            <person name="Anantharaman K."/>
            <person name="Brown C.T."/>
            <person name="Hug L.A."/>
            <person name="Sharon I."/>
            <person name="Castelle C.J."/>
            <person name="Probst A.J."/>
            <person name="Thomas B.C."/>
            <person name="Singh A."/>
            <person name="Wilkins M.J."/>
            <person name="Karaoz U."/>
            <person name="Brodie E.L."/>
            <person name="Williams K.H."/>
            <person name="Hubbard S.S."/>
            <person name="Banfield J.F."/>
        </authorList>
    </citation>
    <scope>NUCLEOTIDE SEQUENCE [LARGE SCALE GENOMIC DNA]</scope>
</reference>
<feature type="transmembrane region" description="Helical" evidence="1">
    <location>
        <begin position="6"/>
        <end position="25"/>
    </location>
</feature>
<proteinExistence type="predicted"/>
<evidence type="ECO:0000313" key="3">
    <source>
        <dbReference type="Proteomes" id="UP000177691"/>
    </source>
</evidence>
<keyword evidence="1" id="KW-0472">Membrane</keyword>
<gene>
    <name evidence="2" type="ORF">A3D54_01095</name>
</gene>